<protein>
    <recommendedName>
        <fullName evidence="2">Fibronectin type-III domain-containing protein</fullName>
    </recommendedName>
</protein>
<feature type="compositionally biased region" description="Low complexity" evidence="1">
    <location>
        <begin position="657"/>
        <end position="673"/>
    </location>
</feature>
<evidence type="ECO:0000313" key="3">
    <source>
        <dbReference type="EMBL" id="KAG7159075.1"/>
    </source>
</evidence>
<dbReference type="EMBL" id="JAHLQT010033910">
    <property type="protein sequence ID" value="KAG7159075.1"/>
    <property type="molecule type" value="Genomic_DNA"/>
</dbReference>
<feature type="compositionally biased region" description="Pro residues" evidence="1">
    <location>
        <begin position="115"/>
        <end position="128"/>
    </location>
</feature>
<feature type="region of interest" description="Disordered" evidence="1">
    <location>
        <begin position="630"/>
        <end position="700"/>
    </location>
</feature>
<dbReference type="InterPro" id="IPR003961">
    <property type="entry name" value="FN3_dom"/>
</dbReference>
<dbReference type="Gene3D" id="2.60.40.10">
    <property type="entry name" value="Immunoglobulins"/>
    <property type="match status" value="1"/>
</dbReference>
<dbReference type="InterPro" id="IPR013783">
    <property type="entry name" value="Ig-like_fold"/>
</dbReference>
<keyword evidence="4" id="KW-1185">Reference proteome</keyword>
<reference evidence="3" key="1">
    <citation type="journal article" date="2021" name="Sci. Adv.">
        <title>The American lobster genome reveals insights on longevity, neural, and immune adaptations.</title>
        <authorList>
            <person name="Polinski J.M."/>
            <person name="Zimin A.V."/>
            <person name="Clark K.F."/>
            <person name="Kohn A.B."/>
            <person name="Sadowski N."/>
            <person name="Timp W."/>
            <person name="Ptitsyn A."/>
            <person name="Khanna P."/>
            <person name="Romanova D.Y."/>
            <person name="Williams P."/>
            <person name="Greenwood S.J."/>
            <person name="Moroz L.L."/>
            <person name="Walt D.R."/>
            <person name="Bodnar A.G."/>
        </authorList>
    </citation>
    <scope>NUCLEOTIDE SEQUENCE</scope>
    <source>
        <strain evidence="3">GMGI-L3</strain>
    </source>
</reference>
<dbReference type="AlphaFoldDB" id="A0A8J5JJX9"/>
<feature type="compositionally biased region" description="Low complexity" evidence="1">
    <location>
        <begin position="685"/>
        <end position="697"/>
    </location>
</feature>
<evidence type="ECO:0000259" key="2">
    <source>
        <dbReference type="PROSITE" id="PS50853"/>
    </source>
</evidence>
<organism evidence="3 4">
    <name type="scientific">Homarus americanus</name>
    <name type="common">American lobster</name>
    <dbReference type="NCBI Taxonomy" id="6706"/>
    <lineage>
        <taxon>Eukaryota</taxon>
        <taxon>Metazoa</taxon>
        <taxon>Ecdysozoa</taxon>
        <taxon>Arthropoda</taxon>
        <taxon>Crustacea</taxon>
        <taxon>Multicrustacea</taxon>
        <taxon>Malacostraca</taxon>
        <taxon>Eumalacostraca</taxon>
        <taxon>Eucarida</taxon>
        <taxon>Decapoda</taxon>
        <taxon>Pleocyemata</taxon>
        <taxon>Astacidea</taxon>
        <taxon>Nephropoidea</taxon>
        <taxon>Nephropidae</taxon>
        <taxon>Homarus</taxon>
    </lineage>
</organism>
<feature type="region of interest" description="Disordered" evidence="1">
    <location>
        <begin position="523"/>
        <end position="603"/>
    </location>
</feature>
<comment type="caution">
    <text evidence="3">The sequence shown here is derived from an EMBL/GenBank/DDBJ whole genome shotgun (WGS) entry which is preliminary data.</text>
</comment>
<proteinExistence type="predicted"/>
<feature type="region of interest" description="Disordered" evidence="1">
    <location>
        <begin position="107"/>
        <end position="130"/>
    </location>
</feature>
<gene>
    <name evidence="3" type="ORF">Hamer_G026061</name>
</gene>
<name>A0A8J5JJX9_HOMAM</name>
<dbReference type="Proteomes" id="UP000747542">
    <property type="component" value="Unassembled WGS sequence"/>
</dbReference>
<sequence length="731" mass="80237">MTGRPTHLEGIFILGCERGSGFVAPRIHQQLQTHDISLHHHYKYHHKRRTSLPHQDTTTVALTDYREGSRSHRQHTDAEIHGEMTSLMQPGGSDSMRQLNNATDDGLVWVTSPTSQPPPPHPTSPPASPRCNQLRVLGHSPAPGRLTYHLRDLQPYTSYWFLLLPHYKGVLGVPSNLHAFTTPQDVPSGWAVLSRWWAARVGAGLYALTLHWRPLPLHLANGLILNYLVTVRETDTGLIHNVTVLGDLSTLTLPNITSSRVEVMFTASTVKGSGPPSPPARLNLLMTHFKDPGMGVGVVRSAWFLVLAGGAVAMVVMLVGCTVTARWCARSIHSTLPSELSKGKMCSVGGPWVEVGGLWTPVPSHDLNSDKSERKLLTSNASSAAEYAEVEVSSQVKDDLTKKRLEPWPQGYLCPSPSPSTASTSQRTNHITQGVYTSPAPHTNSSTCRDSDTSTWYTGECCSCCREDVKLSVPHETYSATPSGCSTVLHVNPTVATCRPIPQLCGVATDAYETVTPFDEAAAMNDHVRNKSSTRRPLPPSHRDLRHLRLNTESTTDLSMEGYNFSDDDDDNTQSCSDTEASFFIPHHRKPESSDREVKENSSLCDDIQRPISNLLRSSCVLEETKYPRAQRRLTEEERSQNDKKSSTSTLKCPDQNTVSSSTSNTSTSVASSMNPLAAEDLETSSTRRASCRSSLSQDSLEEQFERTLNMIAQGGSNSLDSDYLSASAYN</sequence>
<feature type="domain" description="Fibronectin type-III" evidence="2">
    <location>
        <begin position="192"/>
        <end position="287"/>
    </location>
</feature>
<evidence type="ECO:0000313" key="4">
    <source>
        <dbReference type="Proteomes" id="UP000747542"/>
    </source>
</evidence>
<dbReference type="SUPFAM" id="SSF49265">
    <property type="entry name" value="Fibronectin type III"/>
    <property type="match status" value="1"/>
</dbReference>
<dbReference type="InterPro" id="IPR036116">
    <property type="entry name" value="FN3_sf"/>
</dbReference>
<feature type="compositionally biased region" description="Basic and acidic residues" evidence="1">
    <location>
        <begin position="630"/>
        <end position="646"/>
    </location>
</feature>
<evidence type="ECO:0000256" key="1">
    <source>
        <dbReference type="SAM" id="MobiDB-lite"/>
    </source>
</evidence>
<dbReference type="PROSITE" id="PS50853">
    <property type="entry name" value="FN3"/>
    <property type="match status" value="1"/>
</dbReference>
<accession>A0A8J5JJX9</accession>
<feature type="compositionally biased region" description="Basic and acidic residues" evidence="1">
    <location>
        <begin position="591"/>
        <end position="600"/>
    </location>
</feature>